<feature type="non-terminal residue" evidence="5">
    <location>
        <position position="1"/>
    </location>
</feature>
<evidence type="ECO:0000259" key="4">
    <source>
        <dbReference type="Pfam" id="PF22042"/>
    </source>
</evidence>
<dbReference type="EMBL" id="UINC01114949">
    <property type="protein sequence ID" value="SVC85619.1"/>
    <property type="molecule type" value="Genomic_DNA"/>
</dbReference>
<evidence type="ECO:0000256" key="2">
    <source>
        <dbReference type="ARBA" id="ARBA00023134"/>
    </source>
</evidence>
<evidence type="ECO:0000313" key="5">
    <source>
        <dbReference type="EMBL" id="SVC85619.1"/>
    </source>
</evidence>
<dbReference type="PANTHER" id="PTHR43261">
    <property type="entry name" value="TRANSLATION ELONGATION FACTOR G-RELATED"/>
    <property type="match status" value="1"/>
</dbReference>
<keyword evidence="1" id="KW-0547">Nucleotide-binding</keyword>
<dbReference type="Pfam" id="PF00009">
    <property type="entry name" value="GTP_EFTU"/>
    <property type="match status" value="1"/>
</dbReference>
<dbReference type="InterPro" id="IPR009000">
    <property type="entry name" value="Transl_B-barrel_sf"/>
</dbReference>
<dbReference type="GO" id="GO:0003924">
    <property type="term" value="F:GTPase activity"/>
    <property type="evidence" value="ECO:0007669"/>
    <property type="project" value="InterPro"/>
</dbReference>
<keyword evidence="2" id="KW-0342">GTP-binding</keyword>
<feature type="domain" description="Tr-type G" evidence="3">
    <location>
        <begin position="3"/>
        <end position="190"/>
    </location>
</feature>
<dbReference type="Gene3D" id="2.40.30.10">
    <property type="entry name" value="Translation factors"/>
    <property type="match status" value="1"/>
</dbReference>
<dbReference type="Gene3D" id="3.40.50.300">
    <property type="entry name" value="P-loop containing nucleotide triphosphate hydrolases"/>
    <property type="match status" value="1"/>
</dbReference>
<gene>
    <name evidence="5" type="ORF">METZ01_LOCUS338473</name>
</gene>
<proteinExistence type="predicted"/>
<dbReference type="GO" id="GO:0005525">
    <property type="term" value="F:GTP binding"/>
    <property type="evidence" value="ECO:0007669"/>
    <property type="project" value="UniProtKB-KW"/>
</dbReference>
<dbReference type="InterPro" id="IPR000795">
    <property type="entry name" value="T_Tr_GTP-bd_dom"/>
</dbReference>
<feature type="domain" description="Elongation factor G-like" evidence="4">
    <location>
        <begin position="221"/>
        <end position="301"/>
    </location>
</feature>
<sequence>TFDFAGEAVGAMAAADLAVFVVDASSGLDHATVDLWRQAADRGLPRLVFVNKLDREHTNFEMVLGELQAAFGAGVAPLEIPIGVAEGFHGIADLLTDTAWIYDSGSAELGEIPEEMEEREHQIHDSLVENIVVADDALLERFLDGEVPSFEELEKVLGRGVAGGTVFPVVCGSATIPIAVDRLCNYIVEVGPAPSDRPPVPVTVGTATLDVAPDPSADALVHVFKTAVDPYLGHVSYFRVLAGTVQRDLHLSNGRTGDDERFRNVMSLQGGESVDVDSLPAGDIGAVAKLSDTRTGDTLSATGRAAAPAIGFPTPVLSVAVTARSRNDEDK</sequence>
<reference evidence="5" key="1">
    <citation type="submission" date="2018-05" db="EMBL/GenBank/DDBJ databases">
        <authorList>
            <person name="Lanie J.A."/>
            <person name="Ng W.-L."/>
            <person name="Kazmierczak K.M."/>
            <person name="Andrzejewski T.M."/>
            <person name="Davidsen T.M."/>
            <person name="Wayne K.J."/>
            <person name="Tettelin H."/>
            <person name="Glass J.I."/>
            <person name="Rusch D."/>
            <person name="Podicherti R."/>
            <person name="Tsui H.-C.T."/>
            <person name="Winkler M.E."/>
        </authorList>
    </citation>
    <scope>NUCLEOTIDE SEQUENCE</scope>
</reference>
<dbReference type="GO" id="GO:0032790">
    <property type="term" value="P:ribosome disassembly"/>
    <property type="evidence" value="ECO:0007669"/>
    <property type="project" value="TreeGrafter"/>
</dbReference>
<dbReference type="PANTHER" id="PTHR43261:SF6">
    <property type="entry name" value="ELONGATION FACTOR G-LIKE PROTEIN"/>
    <property type="match status" value="1"/>
</dbReference>
<dbReference type="Pfam" id="PF22042">
    <property type="entry name" value="EF-G_D2"/>
    <property type="match status" value="1"/>
</dbReference>
<dbReference type="AlphaFoldDB" id="A0A382QJC1"/>
<evidence type="ECO:0000259" key="3">
    <source>
        <dbReference type="Pfam" id="PF00009"/>
    </source>
</evidence>
<feature type="non-terminal residue" evidence="5">
    <location>
        <position position="331"/>
    </location>
</feature>
<accession>A0A382QJC1</accession>
<dbReference type="InterPro" id="IPR027417">
    <property type="entry name" value="P-loop_NTPase"/>
</dbReference>
<dbReference type="InterPro" id="IPR053905">
    <property type="entry name" value="EF-G-like_DII"/>
</dbReference>
<evidence type="ECO:0000256" key="1">
    <source>
        <dbReference type="ARBA" id="ARBA00022741"/>
    </source>
</evidence>
<dbReference type="SUPFAM" id="SSF50447">
    <property type="entry name" value="Translation proteins"/>
    <property type="match status" value="1"/>
</dbReference>
<name>A0A382QJC1_9ZZZZ</name>
<organism evidence="5">
    <name type="scientific">marine metagenome</name>
    <dbReference type="NCBI Taxonomy" id="408172"/>
    <lineage>
        <taxon>unclassified sequences</taxon>
        <taxon>metagenomes</taxon>
        <taxon>ecological metagenomes</taxon>
    </lineage>
</organism>
<protein>
    <submittedName>
        <fullName evidence="5">Uncharacterized protein</fullName>
    </submittedName>
</protein>
<dbReference type="SUPFAM" id="SSF52540">
    <property type="entry name" value="P-loop containing nucleoside triphosphate hydrolases"/>
    <property type="match status" value="1"/>
</dbReference>